<evidence type="ECO:0000313" key="8">
    <source>
        <dbReference type="Proteomes" id="UP000237983"/>
    </source>
</evidence>
<sequence>MSDALQPLDAPLLLNRYRPRTLLARGGSALIYEGTDETLQRAVAIKVFRAGTDLVQYREELRVLAGLSHHGIVSIVDAGIDLSTPADPRPFLVMELVRGHTIQETLRQGSLPLRKVGEIGYEVAEALDYVHSQGVIHRDITPSNVMLTDYGTASARSRARLTDFGIAIGTDYIHAADAQVTGTAAYLSPEQVKNQSLTPATDIYSLGLVMLECLTNVVAFPGAAVRSALRRLNQDPLIPREVPREWRGLIAHMTEQDPAQRPSAAETASEIRALLRKRR</sequence>
<dbReference type="PROSITE" id="PS50011">
    <property type="entry name" value="PROTEIN_KINASE_DOM"/>
    <property type="match status" value="1"/>
</dbReference>
<evidence type="ECO:0000256" key="2">
    <source>
        <dbReference type="ARBA" id="ARBA00022679"/>
    </source>
</evidence>
<dbReference type="PANTHER" id="PTHR43671">
    <property type="entry name" value="SERINE/THREONINE-PROTEIN KINASE NEK"/>
    <property type="match status" value="1"/>
</dbReference>
<evidence type="ECO:0000313" key="7">
    <source>
        <dbReference type="EMBL" id="PRY68025.1"/>
    </source>
</evidence>
<evidence type="ECO:0000256" key="4">
    <source>
        <dbReference type="ARBA" id="ARBA00022777"/>
    </source>
</evidence>
<dbReference type="RefSeq" id="WP_106212665.1">
    <property type="nucleotide sequence ID" value="NZ_PVTL01000005.1"/>
</dbReference>
<dbReference type="PROSITE" id="PS00109">
    <property type="entry name" value="PROTEIN_KINASE_TYR"/>
    <property type="match status" value="1"/>
</dbReference>
<dbReference type="InterPro" id="IPR000719">
    <property type="entry name" value="Prot_kinase_dom"/>
</dbReference>
<keyword evidence="5" id="KW-0067">ATP-binding</keyword>
<protein>
    <recommendedName>
        <fullName evidence="1">non-specific serine/threonine protein kinase</fullName>
        <ecNumber evidence="1">2.7.11.1</ecNumber>
    </recommendedName>
</protein>
<evidence type="ECO:0000259" key="6">
    <source>
        <dbReference type="PROSITE" id="PS50011"/>
    </source>
</evidence>
<evidence type="ECO:0000256" key="3">
    <source>
        <dbReference type="ARBA" id="ARBA00022741"/>
    </source>
</evidence>
<keyword evidence="2" id="KW-0808">Transferase</keyword>
<evidence type="ECO:0000256" key="5">
    <source>
        <dbReference type="ARBA" id="ARBA00022840"/>
    </source>
</evidence>
<keyword evidence="8" id="KW-1185">Reference proteome</keyword>
<dbReference type="SUPFAM" id="SSF56112">
    <property type="entry name" value="Protein kinase-like (PK-like)"/>
    <property type="match status" value="1"/>
</dbReference>
<dbReference type="CDD" id="cd14014">
    <property type="entry name" value="STKc_PknB_like"/>
    <property type="match status" value="1"/>
</dbReference>
<feature type="domain" description="Protein kinase" evidence="6">
    <location>
        <begin position="17"/>
        <end position="275"/>
    </location>
</feature>
<name>A0A2T0VD44_9MICO</name>
<evidence type="ECO:0000256" key="1">
    <source>
        <dbReference type="ARBA" id="ARBA00012513"/>
    </source>
</evidence>
<dbReference type="GO" id="GO:0004674">
    <property type="term" value="F:protein serine/threonine kinase activity"/>
    <property type="evidence" value="ECO:0007669"/>
    <property type="project" value="UniProtKB-KW"/>
</dbReference>
<dbReference type="PANTHER" id="PTHR43671:SF13">
    <property type="entry name" value="SERINE_THREONINE-PROTEIN KINASE NEK2"/>
    <property type="match status" value="1"/>
</dbReference>
<dbReference type="Proteomes" id="UP000237983">
    <property type="component" value="Unassembled WGS sequence"/>
</dbReference>
<comment type="caution">
    <text evidence="7">The sequence shown here is derived from an EMBL/GenBank/DDBJ whole genome shotgun (WGS) entry which is preliminary data.</text>
</comment>
<dbReference type="InterPro" id="IPR011009">
    <property type="entry name" value="Kinase-like_dom_sf"/>
</dbReference>
<accession>A0A2T0VD44</accession>
<dbReference type="AlphaFoldDB" id="A0A2T0VD44"/>
<dbReference type="Pfam" id="PF00069">
    <property type="entry name" value="Pkinase"/>
    <property type="match status" value="1"/>
</dbReference>
<keyword evidence="3" id="KW-0547">Nucleotide-binding</keyword>
<dbReference type="GO" id="GO:0005524">
    <property type="term" value="F:ATP binding"/>
    <property type="evidence" value="ECO:0007669"/>
    <property type="project" value="UniProtKB-KW"/>
</dbReference>
<organism evidence="7 8">
    <name type="scientific">Glaciihabitans tibetensis</name>
    <dbReference type="NCBI Taxonomy" id="1266600"/>
    <lineage>
        <taxon>Bacteria</taxon>
        <taxon>Bacillati</taxon>
        <taxon>Actinomycetota</taxon>
        <taxon>Actinomycetes</taxon>
        <taxon>Micrococcales</taxon>
        <taxon>Microbacteriaceae</taxon>
        <taxon>Glaciihabitans</taxon>
    </lineage>
</organism>
<keyword evidence="7" id="KW-0723">Serine/threonine-protein kinase</keyword>
<gene>
    <name evidence="7" type="ORF">B0I08_105189</name>
</gene>
<dbReference type="InterPro" id="IPR050660">
    <property type="entry name" value="NEK_Ser/Thr_kinase"/>
</dbReference>
<dbReference type="Gene3D" id="3.30.200.20">
    <property type="entry name" value="Phosphorylase Kinase, domain 1"/>
    <property type="match status" value="1"/>
</dbReference>
<reference evidence="7 8" key="1">
    <citation type="submission" date="2018-03" db="EMBL/GenBank/DDBJ databases">
        <title>Genomic Encyclopedia of Type Strains, Phase III (KMG-III): the genomes of soil and plant-associated and newly described type strains.</title>
        <authorList>
            <person name="Whitman W."/>
        </authorList>
    </citation>
    <scope>NUCLEOTIDE SEQUENCE [LARGE SCALE GENOMIC DNA]</scope>
    <source>
        <strain evidence="7 8">CGMCC 1.12484</strain>
    </source>
</reference>
<keyword evidence="4 7" id="KW-0418">Kinase</keyword>
<dbReference type="EMBL" id="PVTL01000005">
    <property type="protein sequence ID" value="PRY68025.1"/>
    <property type="molecule type" value="Genomic_DNA"/>
</dbReference>
<dbReference type="InterPro" id="IPR008266">
    <property type="entry name" value="Tyr_kinase_AS"/>
</dbReference>
<dbReference type="OrthoDB" id="9762169at2"/>
<proteinExistence type="predicted"/>
<dbReference type="Gene3D" id="1.10.510.10">
    <property type="entry name" value="Transferase(Phosphotransferase) domain 1"/>
    <property type="match status" value="1"/>
</dbReference>
<dbReference type="EC" id="2.7.11.1" evidence="1"/>